<evidence type="ECO:0000313" key="1">
    <source>
        <dbReference type="EMBL" id="PSL18710.1"/>
    </source>
</evidence>
<organism evidence="1 2">
    <name type="scientific">Shimia abyssi</name>
    <dbReference type="NCBI Taxonomy" id="1662395"/>
    <lineage>
        <taxon>Bacteria</taxon>
        <taxon>Pseudomonadati</taxon>
        <taxon>Pseudomonadota</taxon>
        <taxon>Alphaproteobacteria</taxon>
        <taxon>Rhodobacterales</taxon>
        <taxon>Roseobacteraceae</taxon>
    </lineage>
</organism>
<dbReference type="RefSeq" id="WP_106609077.1">
    <property type="nucleotide sequence ID" value="NZ_PYGJ01000009.1"/>
</dbReference>
<reference evidence="1 2" key="1">
    <citation type="submission" date="2018-03" db="EMBL/GenBank/DDBJ databases">
        <title>Genomic Encyclopedia of Archaeal and Bacterial Type Strains, Phase II (KMG-II): from individual species to whole genera.</title>
        <authorList>
            <person name="Goeker M."/>
        </authorList>
    </citation>
    <scope>NUCLEOTIDE SEQUENCE [LARGE SCALE GENOMIC DNA]</scope>
    <source>
        <strain evidence="1 2">DSM 100673</strain>
    </source>
</reference>
<comment type="caution">
    <text evidence="1">The sequence shown here is derived from an EMBL/GenBank/DDBJ whole genome shotgun (WGS) entry which is preliminary data.</text>
</comment>
<keyword evidence="2" id="KW-1185">Reference proteome</keyword>
<dbReference type="OrthoDB" id="7363684at2"/>
<name>A0A2P8FAG4_9RHOB</name>
<dbReference type="AlphaFoldDB" id="A0A2P8FAG4"/>
<dbReference type="Proteomes" id="UP000240418">
    <property type="component" value="Unassembled WGS sequence"/>
</dbReference>
<dbReference type="EMBL" id="PYGJ01000009">
    <property type="protein sequence ID" value="PSL18710.1"/>
    <property type="molecule type" value="Genomic_DNA"/>
</dbReference>
<dbReference type="Pfam" id="PF20104">
    <property type="entry name" value="DUF6494"/>
    <property type="match status" value="1"/>
</dbReference>
<proteinExistence type="predicted"/>
<accession>A0A2P8FAG4</accession>
<gene>
    <name evidence="1" type="ORF">CLV88_10995</name>
</gene>
<dbReference type="InterPro" id="IPR045471">
    <property type="entry name" value="DUF6494"/>
</dbReference>
<protein>
    <submittedName>
        <fullName evidence="1">Uncharacterized protein</fullName>
    </submittedName>
</protein>
<evidence type="ECO:0000313" key="2">
    <source>
        <dbReference type="Proteomes" id="UP000240418"/>
    </source>
</evidence>
<sequence>MSEDFNMTMRKFLKQVGVTSQQAIEDAMRTAGTEATTGKSFDAKVVLTIDGLEIEHVVTGKIAGRS</sequence>